<keyword evidence="1" id="KW-0472">Membrane</keyword>
<dbReference type="EMBL" id="POUA01000004">
    <property type="protein sequence ID" value="PZG56637.1"/>
    <property type="molecule type" value="Genomic_DNA"/>
</dbReference>
<dbReference type="AlphaFoldDB" id="A0A2W2IEU8"/>
<feature type="transmembrane region" description="Helical" evidence="1">
    <location>
        <begin position="32"/>
        <end position="53"/>
    </location>
</feature>
<reference evidence="2 3" key="1">
    <citation type="submission" date="2018-01" db="EMBL/GenBank/DDBJ databases">
        <title>Draft genome sequence of Sphaerisporangium sp. 7K107.</title>
        <authorList>
            <person name="Sahin N."/>
            <person name="Saygin H."/>
            <person name="Ay H."/>
        </authorList>
    </citation>
    <scope>NUCLEOTIDE SEQUENCE [LARGE SCALE GENOMIC DNA]</scope>
    <source>
        <strain evidence="2 3">7K107</strain>
    </source>
</reference>
<dbReference type="Proteomes" id="UP000248544">
    <property type="component" value="Unassembled WGS sequence"/>
</dbReference>
<keyword evidence="1" id="KW-1133">Transmembrane helix</keyword>
<proteinExistence type="predicted"/>
<comment type="caution">
    <text evidence="2">The sequence shown here is derived from an EMBL/GenBank/DDBJ whole genome shotgun (WGS) entry which is preliminary data.</text>
</comment>
<evidence type="ECO:0000313" key="3">
    <source>
        <dbReference type="Proteomes" id="UP000248544"/>
    </source>
</evidence>
<organism evidence="2 3">
    <name type="scientific">Spongiactinospora gelatinilytica</name>
    <dbReference type="NCBI Taxonomy" id="2666298"/>
    <lineage>
        <taxon>Bacteria</taxon>
        <taxon>Bacillati</taxon>
        <taxon>Actinomycetota</taxon>
        <taxon>Actinomycetes</taxon>
        <taxon>Streptosporangiales</taxon>
        <taxon>Streptosporangiaceae</taxon>
        <taxon>Spongiactinospora</taxon>
    </lineage>
</organism>
<keyword evidence="3" id="KW-1185">Reference proteome</keyword>
<evidence type="ECO:0000313" key="2">
    <source>
        <dbReference type="EMBL" id="PZG56637.1"/>
    </source>
</evidence>
<gene>
    <name evidence="2" type="ORF">C1I98_00900</name>
</gene>
<protein>
    <submittedName>
        <fullName evidence="2">Uncharacterized protein</fullName>
    </submittedName>
</protein>
<evidence type="ECO:0000256" key="1">
    <source>
        <dbReference type="SAM" id="Phobius"/>
    </source>
</evidence>
<sequence length="64" mass="6937">MAHPLYLTLIDAPATRHLPARTAPGPARGGVIYFRVTGGWPLLAIGVLSLIASRRAPQARTRRH</sequence>
<keyword evidence="1" id="KW-0812">Transmembrane</keyword>
<name>A0A2W2IEU8_9ACTN</name>
<dbReference type="RefSeq" id="WP_111165125.1">
    <property type="nucleotide sequence ID" value="NZ_POUA01000004.1"/>
</dbReference>
<accession>A0A2W2IEU8</accession>